<keyword evidence="3" id="KW-1185">Reference proteome</keyword>
<gene>
    <name evidence="2" type="ORF">KIN20_026778</name>
</gene>
<organism evidence="2 3">
    <name type="scientific">Parelaphostrongylus tenuis</name>
    <name type="common">Meningeal worm</name>
    <dbReference type="NCBI Taxonomy" id="148309"/>
    <lineage>
        <taxon>Eukaryota</taxon>
        <taxon>Metazoa</taxon>
        <taxon>Ecdysozoa</taxon>
        <taxon>Nematoda</taxon>
        <taxon>Chromadorea</taxon>
        <taxon>Rhabditida</taxon>
        <taxon>Rhabditina</taxon>
        <taxon>Rhabditomorpha</taxon>
        <taxon>Strongyloidea</taxon>
        <taxon>Metastrongylidae</taxon>
        <taxon>Parelaphostrongylus</taxon>
    </lineage>
</organism>
<comment type="caution">
    <text evidence="2">The sequence shown here is derived from an EMBL/GenBank/DDBJ whole genome shotgun (WGS) entry which is preliminary data.</text>
</comment>
<evidence type="ECO:0000256" key="1">
    <source>
        <dbReference type="SAM" id="MobiDB-lite"/>
    </source>
</evidence>
<evidence type="ECO:0000313" key="2">
    <source>
        <dbReference type="EMBL" id="KAJ1366176.1"/>
    </source>
</evidence>
<evidence type="ECO:0000313" key="3">
    <source>
        <dbReference type="Proteomes" id="UP001196413"/>
    </source>
</evidence>
<dbReference type="Proteomes" id="UP001196413">
    <property type="component" value="Unassembled WGS sequence"/>
</dbReference>
<name>A0AAD5QYJ1_PARTN</name>
<feature type="region of interest" description="Disordered" evidence="1">
    <location>
        <begin position="70"/>
        <end position="95"/>
    </location>
</feature>
<protein>
    <submittedName>
        <fullName evidence="2">Uncharacterized protein</fullName>
    </submittedName>
</protein>
<dbReference type="AlphaFoldDB" id="A0AAD5QYJ1"/>
<proteinExistence type="predicted"/>
<feature type="compositionally biased region" description="Basic and acidic residues" evidence="1">
    <location>
        <begin position="70"/>
        <end position="85"/>
    </location>
</feature>
<reference evidence="2" key="1">
    <citation type="submission" date="2021-06" db="EMBL/GenBank/DDBJ databases">
        <title>Parelaphostrongylus tenuis whole genome reference sequence.</title>
        <authorList>
            <person name="Garwood T.J."/>
            <person name="Larsen P.A."/>
            <person name="Fountain-Jones N.M."/>
            <person name="Garbe J.R."/>
            <person name="Macchietto M.G."/>
            <person name="Kania S.A."/>
            <person name="Gerhold R.W."/>
            <person name="Richards J.E."/>
            <person name="Wolf T.M."/>
        </authorList>
    </citation>
    <scope>NUCLEOTIDE SEQUENCE</scope>
    <source>
        <strain evidence="2">MNPRO001-30</strain>
        <tissue evidence="2">Meninges</tissue>
    </source>
</reference>
<dbReference type="EMBL" id="JAHQIW010005485">
    <property type="protein sequence ID" value="KAJ1366176.1"/>
    <property type="molecule type" value="Genomic_DNA"/>
</dbReference>
<accession>A0AAD5QYJ1</accession>
<sequence>MRQFSHNSRATLILLTVIPTRFNSILSSRAGNGNGHVSFWGTYRSSNSLKSKRKSIPYNVHHSMSWWEGREGDRRSASSLDRHTDTAVAPPTLAI</sequence>